<name>A0A515DED3_9BURK</name>
<dbReference type="InterPro" id="IPR020556">
    <property type="entry name" value="Amidase_CS"/>
</dbReference>
<dbReference type="EMBL" id="CP035503">
    <property type="protein sequence ID" value="QDL38778.1"/>
    <property type="molecule type" value="Genomic_DNA"/>
</dbReference>
<dbReference type="PANTHER" id="PTHR11895:SF176">
    <property type="entry name" value="AMIDASE AMID-RELATED"/>
    <property type="match status" value="1"/>
</dbReference>
<feature type="domain" description="Amidase" evidence="1">
    <location>
        <begin position="32"/>
        <end position="456"/>
    </location>
</feature>
<reference evidence="2 3" key="1">
    <citation type="submission" date="2019-01" db="EMBL/GenBank/DDBJ databases">
        <title>Genomic insights into a novel species Rhodoferax sp.</title>
        <authorList>
            <person name="Jin L."/>
        </authorList>
    </citation>
    <scope>NUCLEOTIDE SEQUENCE [LARGE SCALE GENOMIC DNA]</scope>
    <source>
        <strain evidence="2 3">CHu59-6-5</strain>
    </source>
</reference>
<dbReference type="PANTHER" id="PTHR11895">
    <property type="entry name" value="TRANSAMIDASE"/>
    <property type="match status" value="1"/>
</dbReference>
<dbReference type="Pfam" id="PF01425">
    <property type="entry name" value="Amidase"/>
    <property type="match status" value="1"/>
</dbReference>
<dbReference type="InterPro" id="IPR023631">
    <property type="entry name" value="Amidase_dom"/>
</dbReference>
<dbReference type="KEGG" id="rhf:EUB48_16925"/>
<proteinExistence type="predicted"/>
<dbReference type="SUPFAM" id="SSF75304">
    <property type="entry name" value="Amidase signature (AS) enzymes"/>
    <property type="match status" value="1"/>
</dbReference>
<dbReference type="OrthoDB" id="8641877at2"/>
<sequence>MGADITASLPSAVSLCEAAEMLSRNVSAHALASACLAQVEGAVTGFSGFVRTRREQALGQAAKLDKERHEGAQCGPLHGVPLAHKDMFFQEGELAECGSRILSGFRPDHTATVIQRLANAGAVDLGALHMAEFAMSPTGFNAHLGHGRNPWSQEHVTGGSSSGSGAAVAARLVFGALGSDTGGSVRLPAAACGVTGIKPTQYAVSTYGVMPLSPSLDCVGFLAQTARDCARLLSVVSGPDAQDAACVATRWHDYEVGLDRPLTRADVVVVPQFPADAPLTDEVRALVEQVANDLASAGVTLRRVALPNIAEAAALASLVLGVEVASIHGKWLTGCPEAYGTQVRRRIQRGLLYPATRYVDALRLRAQYQARFLAEHLAGADALLLPTLPCAVPTIEETTTGSERDIEARFGNFSYWTRGINYLGLPALALPAGFTANGLPNGIQLVGRPFGESTLLRLGHQFQQQTHWHHQHPAL</sequence>
<dbReference type="Gene3D" id="3.90.1300.10">
    <property type="entry name" value="Amidase signature (AS) domain"/>
    <property type="match status" value="1"/>
</dbReference>
<dbReference type="InterPro" id="IPR000120">
    <property type="entry name" value="Amidase"/>
</dbReference>
<evidence type="ECO:0000313" key="3">
    <source>
        <dbReference type="Proteomes" id="UP000316798"/>
    </source>
</evidence>
<organism evidence="2 3">
    <name type="scientific">Rhodoferax sediminis</name>
    <dbReference type="NCBI Taxonomy" id="2509614"/>
    <lineage>
        <taxon>Bacteria</taxon>
        <taxon>Pseudomonadati</taxon>
        <taxon>Pseudomonadota</taxon>
        <taxon>Betaproteobacteria</taxon>
        <taxon>Burkholderiales</taxon>
        <taxon>Comamonadaceae</taxon>
        <taxon>Rhodoferax</taxon>
    </lineage>
</organism>
<dbReference type="InterPro" id="IPR036928">
    <property type="entry name" value="AS_sf"/>
</dbReference>
<dbReference type="RefSeq" id="WP_142820216.1">
    <property type="nucleotide sequence ID" value="NZ_CP035503.1"/>
</dbReference>
<protein>
    <submittedName>
        <fullName evidence="2">Amidase</fullName>
    </submittedName>
</protein>
<dbReference type="PROSITE" id="PS00571">
    <property type="entry name" value="AMIDASES"/>
    <property type="match status" value="1"/>
</dbReference>
<dbReference type="Proteomes" id="UP000316798">
    <property type="component" value="Chromosome"/>
</dbReference>
<dbReference type="GO" id="GO:0003824">
    <property type="term" value="F:catalytic activity"/>
    <property type="evidence" value="ECO:0007669"/>
    <property type="project" value="InterPro"/>
</dbReference>
<dbReference type="AlphaFoldDB" id="A0A515DED3"/>
<evidence type="ECO:0000313" key="2">
    <source>
        <dbReference type="EMBL" id="QDL38778.1"/>
    </source>
</evidence>
<accession>A0A515DED3</accession>
<gene>
    <name evidence="2" type="ORF">EUB48_16925</name>
</gene>
<keyword evidence="3" id="KW-1185">Reference proteome</keyword>
<evidence type="ECO:0000259" key="1">
    <source>
        <dbReference type="Pfam" id="PF01425"/>
    </source>
</evidence>